<evidence type="ECO:0000313" key="2">
    <source>
        <dbReference type="Proteomes" id="UP001498238"/>
    </source>
</evidence>
<organism evidence="1 2">
    <name type="scientific">Brevibacterium metallidurans</name>
    <dbReference type="NCBI Taxonomy" id="1482676"/>
    <lineage>
        <taxon>Bacteria</taxon>
        <taxon>Bacillati</taxon>
        <taxon>Actinomycetota</taxon>
        <taxon>Actinomycetes</taxon>
        <taxon>Micrococcales</taxon>
        <taxon>Brevibacteriaceae</taxon>
        <taxon>Brevibacterium</taxon>
    </lineage>
</organism>
<proteinExistence type="predicted"/>
<protein>
    <submittedName>
        <fullName evidence="1">Uncharacterized protein</fullName>
    </submittedName>
</protein>
<name>A0ABP3CBA6_9MICO</name>
<sequence>MGALLSWAIVGTEVVRRPSTMPRTPARQVGNPATWQGAAAADSDHHRDHGRVWALARRWSHEGEADHAEGVDGSARVWAPAYAKTLRA</sequence>
<dbReference type="Proteomes" id="UP001498238">
    <property type="component" value="Unassembled WGS sequence"/>
</dbReference>
<evidence type="ECO:0000313" key="1">
    <source>
        <dbReference type="EMBL" id="GAA0037183.1"/>
    </source>
</evidence>
<accession>A0ABP3CBA6</accession>
<dbReference type="EMBL" id="BAAAAF010000017">
    <property type="protein sequence ID" value="GAA0037183.1"/>
    <property type="molecule type" value="Genomic_DNA"/>
</dbReference>
<comment type="caution">
    <text evidence="1">The sequence shown here is derived from an EMBL/GenBank/DDBJ whole genome shotgun (WGS) entry which is preliminary data.</text>
</comment>
<keyword evidence="2" id="KW-1185">Reference proteome</keyword>
<reference evidence="1 2" key="1">
    <citation type="submission" date="2024-01" db="EMBL/GenBank/DDBJ databases">
        <title>Characterization of antibiotic resistant novel bacterial strains and their environmental applications.</title>
        <authorList>
            <person name="Manzoor S."/>
            <person name="Abbas S."/>
            <person name="Arshad M."/>
            <person name="Ahmed I."/>
        </authorList>
    </citation>
    <scope>NUCLEOTIDE SEQUENCE [LARGE SCALE GENOMIC DNA]</scope>
    <source>
        <strain evidence="1 2">NCCP-602</strain>
    </source>
</reference>
<gene>
    <name evidence="1" type="ORF">NCCP602_31450</name>
</gene>